<dbReference type="AlphaFoldDB" id="A0A840WTV8"/>
<gene>
    <name evidence="3" type="ORF">HNR07_006572</name>
</gene>
<protein>
    <submittedName>
        <fullName evidence="3">Uncharacterized protein</fullName>
    </submittedName>
</protein>
<keyword evidence="2" id="KW-0812">Transmembrane</keyword>
<keyword evidence="4" id="KW-1185">Reference proteome</keyword>
<reference evidence="3 4" key="1">
    <citation type="submission" date="2020-08" db="EMBL/GenBank/DDBJ databases">
        <title>Sequencing the genomes of 1000 actinobacteria strains.</title>
        <authorList>
            <person name="Klenk H.-P."/>
        </authorList>
    </citation>
    <scope>NUCLEOTIDE SEQUENCE [LARGE SCALE GENOMIC DNA]</scope>
    <source>
        <strain evidence="3 4">DSM 44598</strain>
    </source>
</reference>
<comment type="caution">
    <text evidence="3">The sequence shown here is derived from an EMBL/GenBank/DDBJ whole genome shotgun (WGS) entry which is preliminary data.</text>
</comment>
<evidence type="ECO:0000313" key="3">
    <source>
        <dbReference type="EMBL" id="MBB5495435.1"/>
    </source>
</evidence>
<accession>A0A840WTV8</accession>
<dbReference type="EMBL" id="JACHDO010000001">
    <property type="protein sequence ID" value="MBB5495435.1"/>
    <property type="molecule type" value="Genomic_DNA"/>
</dbReference>
<feature type="region of interest" description="Disordered" evidence="1">
    <location>
        <begin position="1"/>
        <end position="86"/>
    </location>
</feature>
<dbReference type="RefSeq" id="WP_246420608.1">
    <property type="nucleotide sequence ID" value="NZ_BAAAKM010000067.1"/>
</dbReference>
<keyword evidence="2" id="KW-1133">Transmembrane helix</keyword>
<proteinExistence type="predicted"/>
<sequence length="309" mass="32474">MGQPQPPYGPQGPRPPHGPQGSQPPHGPQGPFPGQPGQQPQGPPPGFGQFPPQGPPGHFPPGQQPPGQQPPGFGPQGPGPGGPKKKTGLIIGGAIGAAVLLIIVGTLVSVNSGRDYVSLPRDCAEVVGDNVLDDLFDGSPPRLDGTFQRDASDFDLFGASFHGALACAAGNDDVDLTLAALLIDRERSSWDVDRYFEEALEEFEDLTDGIVPRGEVVDRDFGYGGDDARGYWDTPSIGDRSMAVGVDDGRGRSYQSEFGVAIVQKNNAVIVVNVDYSGSSRTPDVEELYDTVTSVAGSVVKQIPRVAER</sequence>
<feature type="compositionally biased region" description="Pro residues" evidence="1">
    <location>
        <begin position="25"/>
        <end position="34"/>
    </location>
</feature>
<evidence type="ECO:0000256" key="2">
    <source>
        <dbReference type="SAM" id="Phobius"/>
    </source>
</evidence>
<feature type="transmembrane region" description="Helical" evidence="2">
    <location>
        <begin position="89"/>
        <end position="110"/>
    </location>
</feature>
<feature type="compositionally biased region" description="Pro residues" evidence="1">
    <location>
        <begin position="1"/>
        <end position="18"/>
    </location>
</feature>
<evidence type="ECO:0000256" key="1">
    <source>
        <dbReference type="SAM" id="MobiDB-lite"/>
    </source>
</evidence>
<keyword evidence="2" id="KW-0472">Membrane</keyword>
<dbReference type="SUPFAM" id="SSF81995">
    <property type="entry name" value="beta-sandwich domain of Sec23/24"/>
    <property type="match status" value="1"/>
</dbReference>
<name>A0A840WTV8_9ACTN</name>
<evidence type="ECO:0000313" key="4">
    <source>
        <dbReference type="Proteomes" id="UP000579647"/>
    </source>
</evidence>
<organism evidence="3 4">
    <name type="scientific">Nocardiopsis metallicus</name>
    <dbReference type="NCBI Taxonomy" id="179819"/>
    <lineage>
        <taxon>Bacteria</taxon>
        <taxon>Bacillati</taxon>
        <taxon>Actinomycetota</taxon>
        <taxon>Actinomycetes</taxon>
        <taxon>Streptosporangiales</taxon>
        <taxon>Nocardiopsidaceae</taxon>
        <taxon>Nocardiopsis</taxon>
    </lineage>
</organism>
<dbReference type="Proteomes" id="UP000579647">
    <property type="component" value="Unassembled WGS sequence"/>
</dbReference>
<feature type="compositionally biased region" description="Pro residues" evidence="1">
    <location>
        <begin position="41"/>
        <end position="81"/>
    </location>
</feature>